<evidence type="ECO:0000313" key="3">
    <source>
        <dbReference type="Proteomes" id="UP000221165"/>
    </source>
</evidence>
<dbReference type="EMBL" id="MIGC01009492">
    <property type="protein sequence ID" value="PHJ15120.1"/>
    <property type="molecule type" value="Genomic_DNA"/>
</dbReference>
<gene>
    <name evidence="2" type="ORF">CSUI_011070</name>
</gene>
<protein>
    <submittedName>
        <fullName evidence="2">Universal stress family protein</fullName>
    </submittedName>
</protein>
<dbReference type="InterPro" id="IPR006016">
    <property type="entry name" value="UspA"/>
</dbReference>
<dbReference type="GeneID" id="94434382"/>
<reference evidence="2 3" key="1">
    <citation type="journal article" date="2017" name="Int. J. Parasitol.">
        <title>The genome of the protozoan parasite Cystoisospora suis and a reverse vaccinology approach to identify vaccine candidates.</title>
        <authorList>
            <person name="Palmieri N."/>
            <person name="Shrestha A."/>
            <person name="Ruttkowski B."/>
            <person name="Beck T."/>
            <person name="Vogl C."/>
            <person name="Tomley F."/>
            <person name="Blake D.P."/>
            <person name="Joachim A."/>
        </authorList>
    </citation>
    <scope>NUCLEOTIDE SEQUENCE [LARGE SCALE GENOMIC DNA]</scope>
    <source>
        <strain evidence="2 3">Wien I</strain>
    </source>
</reference>
<dbReference type="VEuPathDB" id="ToxoDB:CSUI_011070"/>
<dbReference type="RefSeq" id="XP_067916854.1">
    <property type="nucleotide sequence ID" value="XM_068071171.1"/>
</dbReference>
<evidence type="ECO:0000259" key="1">
    <source>
        <dbReference type="Pfam" id="PF00582"/>
    </source>
</evidence>
<dbReference type="Gene3D" id="3.40.50.620">
    <property type="entry name" value="HUPs"/>
    <property type="match status" value="1"/>
</dbReference>
<name>A0A2C6JUG6_9APIC</name>
<comment type="caution">
    <text evidence="2">The sequence shown here is derived from an EMBL/GenBank/DDBJ whole genome shotgun (WGS) entry which is preliminary data.</text>
</comment>
<dbReference type="Pfam" id="PF00582">
    <property type="entry name" value="Usp"/>
    <property type="match status" value="1"/>
</dbReference>
<evidence type="ECO:0000313" key="2">
    <source>
        <dbReference type="EMBL" id="PHJ15120.1"/>
    </source>
</evidence>
<dbReference type="SUPFAM" id="SSF52402">
    <property type="entry name" value="Adenine nucleotide alpha hydrolases-like"/>
    <property type="match status" value="1"/>
</dbReference>
<dbReference type="PRINTS" id="PR01438">
    <property type="entry name" value="UNVRSLSTRESS"/>
</dbReference>
<dbReference type="InterPro" id="IPR006015">
    <property type="entry name" value="Universal_stress_UspA"/>
</dbReference>
<dbReference type="Proteomes" id="UP000221165">
    <property type="component" value="Unassembled WGS sequence"/>
</dbReference>
<dbReference type="OrthoDB" id="329185at2759"/>
<organism evidence="2 3">
    <name type="scientific">Cystoisospora suis</name>
    <dbReference type="NCBI Taxonomy" id="483139"/>
    <lineage>
        <taxon>Eukaryota</taxon>
        <taxon>Sar</taxon>
        <taxon>Alveolata</taxon>
        <taxon>Apicomplexa</taxon>
        <taxon>Conoidasida</taxon>
        <taxon>Coccidia</taxon>
        <taxon>Eucoccidiorida</taxon>
        <taxon>Eimeriorina</taxon>
        <taxon>Sarcocystidae</taxon>
        <taxon>Cystoisospora</taxon>
    </lineage>
</organism>
<keyword evidence="3" id="KW-1185">Reference proteome</keyword>
<sequence>MYSAGLTPASIVPVDGFPGASPSSAACPLCSSAVTPVSKTNHQRSPFRSLPLLASPRVLLPSDFLLPPAATAVPSGSSFFHKNGLLGDGQKAQDGGGYCSCSGSFKAEHEGDKQVCVACGDVVPPGTRQESCLLFQESVTCIASSGRSMDLLIWGVRKLIERDFPCLYTSSALDFSRGTDDQRLDRSIADSENCCSSQNLCVSGIDQDQLLPSTTHQTPSHGPVGVASPAVVPGCGCALSGSGVTCEGRQVVVVSVEGIRQRDQKVLKWVRNNVLKSGDVVVLVTAWERAEEPKFLKVPARVNKTSVGNLLCRCSAELEASVLVVGSHGHTSLRQVLCGSVSRHVRAHATCKVVMPKMNDVSTATSFGF</sequence>
<dbReference type="InterPro" id="IPR014729">
    <property type="entry name" value="Rossmann-like_a/b/a_fold"/>
</dbReference>
<accession>A0A2C6JUG6</accession>
<feature type="domain" description="UspA" evidence="1">
    <location>
        <begin position="289"/>
        <end position="355"/>
    </location>
</feature>
<proteinExistence type="predicted"/>
<dbReference type="AlphaFoldDB" id="A0A2C6JUG6"/>